<comment type="caution">
    <text evidence="2">The sequence shown here is derived from an EMBL/GenBank/DDBJ whole genome shotgun (WGS) entry which is preliminary data.</text>
</comment>
<feature type="compositionally biased region" description="Polar residues" evidence="1">
    <location>
        <begin position="95"/>
        <end position="115"/>
    </location>
</feature>
<protein>
    <submittedName>
        <fullName evidence="2">Uncharacterized protein</fullName>
    </submittedName>
</protein>
<keyword evidence="3" id="KW-1185">Reference proteome</keyword>
<feature type="compositionally biased region" description="Basic residues" evidence="1">
    <location>
        <begin position="360"/>
        <end position="370"/>
    </location>
</feature>
<dbReference type="AlphaFoldDB" id="A0A7C8IEX5"/>
<feature type="compositionally biased region" description="Basic and acidic residues" evidence="1">
    <location>
        <begin position="120"/>
        <end position="132"/>
    </location>
</feature>
<evidence type="ECO:0000313" key="2">
    <source>
        <dbReference type="EMBL" id="KAF2871367.1"/>
    </source>
</evidence>
<accession>A0A7C8IEX5</accession>
<name>A0A7C8IEX5_9PLEO</name>
<reference evidence="2 3" key="1">
    <citation type="submission" date="2020-01" db="EMBL/GenBank/DDBJ databases">
        <authorList>
            <consortium name="DOE Joint Genome Institute"/>
            <person name="Haridas S."/>
            <person name="Albert R."/>
            <person name="Binder M."/>
            <person name="Bloem J."/>
            <person name="Labutti K."/>
            <person name="Salamov A."/>
            <person name="Andreopoulos B."/>
            <person name="Baker S.E."/>
            <person name="Barry K."/>
            <person name="Bills G."/>
            <person name="Bluhm B.H."/>
            <person name="Cannon C."/>
            <person name="Castanera R."/>
            <person name="Culley D.E."/>
            <person name="Daum C."/>
            <person name="Ezra D."/>
            <person name="Gonzalez J.B."/>
            <person name="Henrissat B."/>
            <person name="Kuo A."/>
            <person name="Liang C."/>
            <person name="Lipzen A."/>
            <person name="Lutzoni F."/>
            <person name="Magnuson J."/>
            <person name="Mondo S."/>
            <person name="Nolan M."/>
            <person name="Ohm R."/>
            <person name="Pangilinan J."/>
            <person name="Park H.-J.H."/>
            <person name="Ramirez L."/>
            <person name="Alfaro M."/>
            <person name="Sun H."/>
            <person name="Tritt A."/>
            <person name="Yoshinaga Y."/>
            <person name="Zwiers L.-H.L."/>
            <person name="Turgeon B.G."/>
            <person name="Goodwin S.B."/>
            <person name="Spatafora J.W."/>
            <person name="Crous P.W."/>
            <person name="Grigoriev I.V."/>
        </authorList>
    </citation>
    <scope>NUCLEOTIDE SEQUENCE [LARGE SCALE GENOMIC DNA]</scope>
    <source>
        <strain evidence="2 3">CBS 611.86</strain>
    </source>
</reference>
<evidence type="ECO:0000313" key="3">
    <source>
        <dbReference type="Proteomes" id="UP000481861"/>
    </source>
</evidence>
<proteinExistence type="predicted"/>
<feature type="region of interest" description="Disordered" evidence="1">
    <location>
        <begin position="95"/>
        <end position="142"/>
    </location>
</feature>
<sequence length="380" mass="41154">AIVFLDCSFTESDTTRSAPTGPDVSTQRSHCATHQLCRLLNLAAYLTSAQSALNSSTTLQSTPAGHSRSVKEIMAPVVFGRGAYSTANTTPQISALNSGFPSRTTTASTGLSSFDSCAPDTHEGHPVGHGERPPLFAPSSQSGFGVGSRLVFEIPEETMTGRLQPLNGVHHPLTGGRPVSMYAAMPQVEPSISRRNAVRRASSSGRYSPSSSAKTQSNDWNLEDIDADAERYIPMPEPGDFLDPNLVRKFSFDPIRPYGGTESPNVVRTDHVEPAARPAQQRNWSVPVATLDAVPADVVPHTPAPRPSKTVGPIGDDMFSSTTGGFLNIAGPQLTRRPSKLERAKSFWRHMKNNLPFRHRREFGRAKRRTSNATDEPLIE</sequence>
<feature type="region of interest" description="Disordered" evidence="1">
    <location>
        <begin position="360"/>
        <end position="380"/>
    </location>
</feature>
<feature type="compositionally biased region" description="Low complexity" evidence="1">
    <location>
        <begin position="191"/>
        <end position="212"/>
    </location>
</feature>
<dbReference type="EMBL" id="JAADJZ010000011">
    <property type="protein sequence ID" value="KAF2871367.1"/>
    <property type="molecule type" value="Genomic_DNA"/>
</dbReference>
<evidence type="ECO:0000256" key="1">
    <source>
        <dbReference type="SAM" id="MobiDB-lite"/>
    </source>
</evidence>
<dbReference type="Proteomes" id="UP000481861">
    <property type="component" value="Unassembled WGS sequence"/>
</dbReference>
<feature type="non-terminal residue" evidence="2">
    <location>
        <position position="1"/>
    </location>
</feature>
<organism evidence="2 3">
    <name type="scientific">Massariosphaeria phaeospora</name>
    <dbReference type="NCBI Taxonomy" id="100035"/>
    <lineage>
        <taxon>Eukaryota</taxon>
        <taxon>Fungi</taxon>
        <taxon>Dikarya</taxon>
        <taxon>Ascomycota</taxon>
        <taxon>Pezizomycotina</taxon>
        <taxon>Dothideomycetes</taxon>
        <taxon>Pleosporomycetidae</taxon>
        <taxon>Pleosporales</taxon>
        <taxon>Pleosporales incertae sedis</taxon>
        <taxon>Massariosphaeria</taxon>
    </lineage>
</organism>
<feature type="region of interest" description="Disordered" evidence="1">
    <location>
        <begin position="190"/>
        <end position="221"/>
    </location>
</feature>
<gene>
    <name evidence="2" type="ORF">BDV95DRAFT_636180</name>
</gene>